<evidence type="ECO:0000256" key="2">
    <source>
        <dbReference type="SAM" id="MobiDB-lite"/>
    </source>
</evidence>
<dbReference type="Proteomes" id="UP000268093">
    <property type="component" value="Unassembled WGS sequence"/>
</dbReference>
<feature type="compositionally biased region" description="Low complexity" evidence="2">
    <location>
        <begin position="126"/>
        <end position="137"/>
    </location>
</feature>
<sequence length="636" mass="69245">MNDAPDSEAARKEKLLAAKKKELRLPHLPLHITDLNLFDPQLQKFQKNKSSADAPSSADSLKPRKSSVTSGASTDGSRPKRRGSVASSVASDVSSTAPSEKKNAKNPDEKESKILYPQGAFAAGKPSNSVSPIVSPVASPPTSPPPHHVNLPPASDLFANDSTSHPIFSMAADFTRSASSLFDGIVSSNSHDDHAPTIEAQRQTIATLSEEKQALSAEVQRLMGLVNRYKSNESLLAEGTNLMSAWTTQNGVLEEKVKTATETISLLEIQLCDLRIENQELSNSHASTSNKAESMEFELSSIRQSLARAKQTAIEKEEQAAQALAARAQAEERFAAADARRADLETEKTMLRETLERSRLEGDETRAMLVAASAEAKARDVAVAEASAEKERLAAELEQARVEEARMKKQLKGVTEKMERLGGENKALLVQVDGLRDTVVAETAEKERLVKELEGLKAAFVEVQTQMEGELEAARRKGGEEVQELQTRLDLNRAELEALSVRLVDVVQGGAEVVPLAEHDGVRHEIELVRGELAVERARSQDLERRLEALRSGFDELNGRRIRPRASTDSRSDTLGFGPATEAIHYQWWTRLLRALEYLERHGGADGRELATELLGGSVGEPTGVDAVAGEKTAFP</sequence>
<gene>
    <name evidence="3" type="ORF">BC936DRAFT_138088</name>
</gene>
<feature type="compositionally biased region" description="Polar residues" evidence="2">
    <location>
        <begin position="66"/>
        <end position="76"/>
    </location>
</feature>
<feature type="compositionally biased region" description="Low complexity" evidence="2">
    <location>
        <begin position="84"/>
        <end position="98"/>
    </location>
</feature>
<keyword evidence="1" id="KW-0175">Coiled coil</keyword>
<name>A0A433CW88_9FUNG</name>
<feature type="coiled-coil region" evidence="1">
    <location>
        <begin position="299"/>
        <end position="502"/>
    </location>
</feature>
<dbReference type="AlphaFoldDB" id="A0A433CW88"/>
<evidence type="ECO:0000313" key="3">
    <source>
        <dbReference type="EMBL" id="RUP42789.1"/>
    </source>
</evidence>
<feature type="compositionally biased region" description="Low complexity" evidence="2">
    <location>
        <begin position="51"/>
        <end position="60"/>
    </location>
</feature>
<reference evidence="3 4" key="1">
    <citation type="journal article" date="2018" name="New Phytol.">
        <title>Phylogenomics of Endogonaceae and evolution of mycorrhizas within Mucoromycota.</title>
        <authorList>
            <person name="Chang Y."/>
            <person name="Desiro A."/>
            <person name="Na H."/>
            <person name="Sandor L."/>
            <person name="Lipzen A."/>
            <person name="Clum A."/>
            <person name="Barry K."/>
            <person name="Grigoriev I.V."/>
            <person name="Martin F.M."/>
            <person name="Stajich J.E."/>
            <person name="Smith M.E."/>
            <person name="Bonito G."/>
            <person name="Spatafora J.W."/>
        </authorList>
    </citation>
    <scope>NUCLEOTIDE SEQUENCE [LARGE SCALE GENOMIC DNA]</scope>
    <source>
        <strain evidence="3 4">GMNB39</strain>
    </source>
</reference>
<feature type="region of interest" description="Disordered" evidence="2">
    <location>
        <begin position="45"/>
        <end position="146"/>
    </location>
</feature>
<evidence type="ECO:0000256" key="1">
    <source>
        <dbReference type="SAM" id="Coils"/>
    </source>
</evidence>
<evidence type="ECO:0000313" key="4">
    <source>
        <dbReference type="Proteomes" id="UP000268093"/>
    </source>
</evidence>
<protein>
    <submittedName>
        <fullName evidence="3">Uncharacterized protein</fullName>
    </submittedName>
</protein>
<feature type="compositionally biased region" description="Basic and acidic residues" evidence="2">
    <location>
        <begin position="99"/>
        <end position="113"/>
    </location>
</feature>
<proteinExistence type="predicted"/>
<organism evidence="3 4">
    <name type="scientific">Jimgerdemannia flammicorona</name>
    <dbReference type="NCBI Taxonomy" id="994334"/>
    <lineage>
        <taxon>Eukaryota</taxon>
        <taxon>Fungi</taxon>
        <taxon>Fungi incertae sedis</taxon>
        <taxon>Mucoromycota</taxon>
        <taxon>Mucoromycotina</taxon>
        <taxon>Endogonomycetes</taxon>
        <taxon>Endogonales</taxon>
        <taxon>Endogonaceae</taxon>
        <taxon>Jimgerdemannia</taxon>
    </lineage>
</organism>
<keyword evidence="4" id="KW-1185">Reference proteome</keyword>
<comment type="caution">
    <text evidence="3">The sequence shown here is derived from an EMBL/GenBank/DDBJ whole genome shotgun (WGS) entry which is preliminary data.</text>
</comment>
<accession>A0A433CW88</accession>
<dbReference type="EMBL" id="RBNI01012425">
    <property type="protein sequence ID" value="RUP42789.1"/>
    <property type="molecule type" value="Genomic_DNA"/>
</dbReference>
<feature type="coiled-coil region" evidence="1">
    <location>
        <begin position="198"/>
        <end position="232"/>
    </location>
</feature>